<comment type="caution">
    <text evidence="2">The sequence shown here is derived from an EMBL/GenBank/DDBJ whole genome shotgun (WGS) entry which is preliminary data.</text>
</comment>
<accession>A0A9P8VAD2</accession>
<organism evidence="2 3">
    <name type="scientific">Plectosphaerella plurivora</name>
    <dbReference type="NCBI Taxonomy" id="936078"/>
    <lineage>
        <taxon>Eukaryota</taxon>
        <taxon>Fungi</taxon>
        <taxon>Dikarya</taxon>
        <taxon>Ascomycota</taxon>
        <taxon>Pezizomycotina</taxon>
        <taxon>Sordariomycetes</taxon>
        <taxon>Hypocreomycetidae</taxon>
        <taxon>Glomerellales</taxon>
        <taxon>Plectosphaerellaceae</taxon>
        <taxon>Plectosphaerella</taxon>
    </lineage>
</organism>
<keyword evidence="1" id="KW-0812">Transmembrane</keyword>
<dbReference type="OrthoDB" id="2561686at2759"/>
<proteinExistence type="predicted"/>
<dbReference type="EMBL" id="JAGSXJ010000016">
    <property type="protein sequence ID" value="KAH6684989.1"/>
    <property type="molecule type" value="Genomic_DNA"/>
</dbReference>
<feature type="transmembrane region" description="Helical" evidence="1">
    <location>
        <begin position="64"/>
        <end position="83"/>
    </location>
</feature>
<protein>
    <submittedName>
        <fullName evidence="2">Uncharacterized protein</fullName>
    </submittedName>
</protein>
<sequence>MSIINAIEDLFKSFYELIVSVFSTIYHLLLTFVNAIISFFNGIINVVVDVFSGAAEIVGGTAKFLLGNFVVIGLIAAGGYAYLRYTEQGRRVAAGKKTA</sequence>
<gene>
    <name evidence="2" type="ORF">F5X68DRAFT_233422</name>
</gene>
<keyword evidence="1" id="KW-1133">Transmembrane helix</keyword>
<feature type="transmembrane region" description="Helical" evidence="1">
    <location>
        <begin position="21"/>
        <end position="44"/>
    </location>
</feature>
<reference evidence="2" key="1">
    <citation type="journal article" date="2021" name="Nat. Commun.">
        <title>Genetic determinants of endophytism in the Arabidopsis root mycobiome.</title>
        <authorList>
            <person name="Mesny F."/>
            <person name="Miyauchi S."/>
            <person name="Thiergart T."/>
            <person name="Pickel B."/>
            <person name="Atanasova L."/>
            <person name="Karlsson M."/>
            <person name="Huettel B."/>
            <person name="Barry K.W."/>
            <person name="Haridas S."/>
            <person name="Chen C."/>
            <person name="Bauer D."/>
            <person name="Andreopoulos W."/>
            <person name="Pangilinan J."/>
            <person name="LaButti K."/>
            <person name="Riley R."/>
            <person name="Lipzen A."/>
            <person name="Clum A."/>
            <person name="Drula E."/>
            <person name="Henrissat B."/>
            <person name="Kohler A."/>
            <person name="Grigoriev I.V."/>
            <person name="Martin F.M."/>
            <person name="Hacquard S."/>
        </authorList>
    </citation>
    <scope>NUCLEOTIDE SEQUENCE</scope>
    <source>
        <strain evidence="2">MPI-SDFR-AT-0117</strain>
    </source>
</reference>
<evidence type="ECO:0000313" key="3">
    <source>
        <dbReference type="Proteomes" id="UP000770015"/>
    </source>
</evidence>
<dbReference type="Proteomes" id="UP000770015">
    <property type="component" value="Unassembled WGS sequence"/>
</dbReference>
<evidence type="ECO:0000313" key="2">
    <source>
        <dbReference type="EMBL" id="KAH6684989.1"/>
    </source>
</evidence>
<evidence type="ECO:0000256" key="1">
    <source>
        <dbReference type="SAM" id="Phobius"/>
    </source>
</evidence>
<dbReference type="AlphaFoldDB" id="A0A9P8VAD2"/>
<name>A0A9P8VAD2_9PEZI</name>
<keyword evidence="3" id="KW-1185">Reference proteome</keyword>
<keyword evidence="1" id="KW-0472">Membrane</keyword>